<dbReference type="SUPFAM" id="SSF56235">
    <property type="entry name" value="N-terminal nucleophile aminohydrolases (Ntn hydrolases)"/>
    <property type="match status" value="1"/>
</dbReference>
<evidence type="ECO:0000256" key="1">
    <source>
        <dbReference type="ARBA" id="ARBA00005752"/>
    </source>
</evidence>
<comment type="similarity">
    <text evidence="1">Belongs to the asparagine synthetase family.</text>
</comment>
<dbReference type="PANTHER" id="PTHR43284:SF1">
    <property type="entry name" value="ASPARAGINE SYNTHETASE"/>
    <property type="match status" value="1"/>
</dbReference>
<dbReference type="GO" id="GO:0005524">
    <property type="term" value="F:ATP binding"/>
    <property type="evidence" value="ECO:0007669"/>
    <property type="project" value="UniProtKB-KW"/>
</dbReference>
<dbReference type="InterPro" id="IPR051786">
    <property type="entry name" value="ASN_synthetase/amidase"/>
</dbReference>
<protein>
    <submittedName>
        <fullName evidence="6">Asparagine synthetase [glutamine-hydrolyzing]</fullName>
        <ecNumber evidence="6">6.3.5.4</ecNumber>
    </submittedName>
</protein>
<evidence type="ECO:0000256" key="4">
    <source>
        <dbReference type="ARBA" id="ARBA00022962"/>
    </source>
</evidence>
<keyword evidence="3" id="KW-0067">ATP-binding</keyword>
<dbReference type="Pfam" id="PF13537">
    <property type="entry name" value="GATase_7"/>
    <property type="match status" value="1"/>
</dbReference>
<dbReference type="Gene3D" id="3.40.50.620">
    <property type="entry name" value="HUPs"/>
    <property type="match status" value="2"/>
</dbReference>
<dbReference type="InterPro" id="IPR006426">
    <property type="entry name" value="Asn_synth_AEB"/>
</dbReference>
<dbReference type="AlphaFoldDB" id="A0A3B0ZFT2"/>
<dbReference type="PANTHER" id="PTHR43284">
    <property type="entry name" value="ASPARAGINE SYNTHETASE (GLUTAMINE-HYDROLYZING)"/>
    <property type="match status" value="1"/>
</dbReference>
<dbReference type="EC" id="6.3.5.4" evidence="6"/>
<reference evidence="6" key="1">
    <citation type="submission" date="2018-06" db="EMBL/GenBank/DDBJ databases">
        <authorList>
            <person name="Zhirakovskaya E."/>
        </authorList>
    </citation>
    <scope>NUCLEOTIDE SEQUENCE</scope>
</reference>
<dbReference type="GO" id="GO:0005829">
    <property type="term" value="C:cytosol"/>
    <property type="evidence" value="ECO:0007669"/>
    <property type="project" value="TreeGrafter"/>
</dbReference>
<evidence type="ECO:0000259" key="5">
    <source>
        <dbReference type="PROSITE" id="PS51278"/>
    </source>
</evidence>
<dbReference type="GO" id="GO:0006529">
    <property type="term" value="P:asparagine biosynthetic process"/>
    <property type="evidence" value="ECO:0007669"/>
    <property type="project" value="InterPro"/>
</dbReference>
<dbReference type="InterPro" id="IPR033738">
    <property type="entry name" value="AsnB_N"/>
</dbReference>
<sequence>MCGILGFVDSRYRCDWRRALSVLQSRGPDEMGVVELDNALFAHRRLAVIDRSGGHQPMMTEDKRFSVVFNGEIYNFTQLRQQLRSLGHHFHSHSDTEVILRGYVQWGEEITLRLDGMFSFSIWDDREQTLFAARDRLGIKPFFYSLEQGFVFASTLQPFFSLTGFPRPLDYEALRDFLAFQTVLAPRSMLSNVQQLAAANCLRYNAATRQCTVRSYWEIPEPDKNTSFNIEQWADTTDKALKTSVQAQLVADVPVGAFLSGGVDSALMVHYMAEAGAHPLRTFSMRFKEQGFDESPAALAVAHKYDTEHHIIDAPDIDEHCLMAALEAQDQPLADPAYVMTTQLSRMTRSHVTVAISGDGGDELFGGYARFLDVAAHYPDNKLKKMMRMMLRHGMLPGSLLRRSLAGKDLLLYKKIELGPYISSRKSMKHYFSNEAWSRSCPEDTLKQWVALVESFQSPYGTSSLMRADLWTYLSENCLMKTDRASMAHSLEVRVPMLSNSVLDLALSLPPDVHFQHGNKTLLQMLAKRHLPRQVWDRPKHGFSVPLEDYFKGQWHSVCDEHFKQVEHIAPFLNATAVTDLWHKAQKKKASRRLAYSMFVLLVWLKNHTVTY</sequence>
<keyword evidence="4" id="KW-0315">Glutamine amidotransferase</keyword>
<dbReference type="CDD" id="cd00712">
    <property type="entry name" value="AsnB"/>
    <property type="match status" value="1"/>
</dbReference>
<dbReference type="EMBL" id="UOFO01000089">
    <property type="protein sequence ID" value="VAW86282.1"/>
    <property type="molecule type" value="Genomic_DNA"/>
</dbReference>
<dbReference type="InterPro" id="IPR001962">
    <property type="entry name" value="Asn_synthase"/>
</dbReference>
<organism evidence="6">
    <name type="scientific">hydrothermal vent metagenome</name>
    <dbReference type="NCBI Taxonomy" id="652676"/>
    <lineage>
        <taxon>unclassified sequences</taxon>
        <taxon>metagenomes</taxon>
        <taxon>ecological metagenomes</taxon>
    </lineage>
</organism>
<dbReference type="InterPro" id="IPR014729">
    <property type="entry name" value="Rossmann-like_a/b/a_fold"/>
</dbReference>
<dbReference type="NCBIfam" id="TIGR01536">
    <property type="entry name" value="asn_synth_AEB"/>
    <property type="match status" value="1"/>
</dbReference>
<evidence type="ECO:0000313" key="6">
    <source>
        <dbReference type="EMBL" id="VAW86282.1"/>
    </source>
</evidence>
<gene>
    <name evidence="6" type="ORF">MNBD_GAMMA16-49</name>
</gene>
<dbReference type="CDD" id="cd01991">
    <property type="entry name" value="Asn_synthase_B_C"/>
    <property type="match status" value="1"/>
</dbReference>
<keyword evidence="2" id="KW-0547">Nucleotide-binding</keyword>
<dbReference type="Pfam" id="PF00733">
    <property type="entry name" value="Asn_synthase"/>
    <property type="match status" value="1"/>
</dbReference>
<accession>A0A3B0ZFT2</accession>
<dbReference type="Gene3D" id="3.60.20.10">
    <property type="entry name" value="Glutamine Phosphoribosylpyrophosphate, subunit 1, domain 1"/>
    <property type="match status" value="1"/>
</dbReference>
<dbReference type="PROSITE" id="PS51278">
    <property type="entry name" value="GATASE_TYPE_2"/>
    <property type="match status" value="1"/>
</dbReference>
<proteinExistence type="inferred from homology"/>
<evidence type="ECO:0000256" key="3">
    <source>
        <dbReference type="ARBA" id="ARBA00022840"/>
    </source>
</evidence>
<dbReference type="GO" id="GO:0004066">
    <property type="term" value="F:asparagine synthase (glutamine-hydrolyzing) activity"/>
    <property type="evidence" value="ECO:0007669"/>
    <property type="project" value="UniProtKB-EC"/>
</dbReference>
<keyword evidence="6" id="KW-0436">Ligase</keyword>
<feature type="domain" description="Glutamine amidotransferase type-2" evidence="5">
    <location>
        <begin position="2"/>
        <end position="207"/>
    </location>
</feature>
<evidence type="ECO:0000256" key="2">
    <source>
        <dbReference type="ARBA" id="ARBA00022741"/>
    </source>
</evidence>
<dbReference type="InterPro" id="IPR017932">
    <property type="entry name" value="GATase_2_dom"/>
</dbReference>
<dbReference type="SUPFAM" id="SSF52402">
    <property type="entry name" value="Adenine nucleotide alpha hydrolases-like"/>
    <property type="match status" value="1"/>
</dbReference>
<name>A0A3B0ZFT2_9ZZZZ</name>
<dbReference type="InterPro" id="IPR029055">
    <property type="entry name" value="Ntn_hydrolases_N"/>
</dbReference>
<dbReference type="PIRSF" id="PIRSF001589">
    <property type="entry name" value="Asn_synthetase_glu-h"/>
    <property type="match status" value="1"/>
</dbReference>